<gene>
    <name evidence="1" type="ORF">FMM80_05590</name>
</gene>
<reference evidence="1 2" key="1">
    <citation type="submission" date="2019-07" db="EMBL/GenBank/DDBJ databases">
        <title>Draft genome sequences of 15 bacterial species constituting the stable defined intestinal microbiota of the GM15 gnotobiotic mouse model.</title>
        <authorList>
            <person name="Elie C."/>
            <person name="Mathieu A."/>
            <person name="Saliou A."/>
            <person name="Darnaud M."/>
            <person name="Leulier F."/>
            <person name="Tamellini A."/>
        </authorList>
    </citation>
    <scope>NUCLEOTIDE SEQUENCE [LARGE SCALE GENOMIC DNA]</scope>
    <source>
        <strain evidence="2">ASF 502</strain>
    </source>
</reference>
<proteinExistence type="predicted"/>
<dbReference type="RefSeq" id="WP_157404167.1">
    <property type="nucleotide sequence ID" value="NZ_VIRB01000037.1"/>
</dbReference>
<evidence type="ECO:0000313" key="1">
    <source>
        <dbReference type="EMBL" id="NDO68210.1"/>
    </source>
</evidence>
<protein>
    <submittedName>
        <fullName evidence="1">Uncharacterized protein</fullName>
    </submittedName>
</protein>
<accession>A0A9X5C5V8</accession>
<dbReference type="AlphaFoldDB" id="A0A9X5C5V8"/>
<comment type="caution">
    <text evidence="1">The sequence shown here is derived from an EMBL/GenBank/DDBJ whole genome shotgun (WGS) entry which is preliminary data.</text>
</comment>
<dbReference type="Proteomes" id="UP000474104">
    <property type="component" value="Unassembled WGS sequence"/>
</dbReference>
<sequence>MATRGRVKDDRMDAQELVLRFYAFYMAYNFEKNILHYEYSNIAAMLDNAIENLNKMNPERREEFFQKFDLAMKRSYEAFGKYAFSKIQRDGNRVRRNLDYINKSLFSSFSVLLLSPDFDNMNIKGHQQKLLLSLADALEEHYYTNSITVGTGDKRNVYANFEYSRKVLEECLI</sequence>
<dbReference type="EMBL" id="VIRB01000037">
    <property type="protein sequence ID" value="NDO68210.1"/>
    <property type="molecule type" value="Genomic_DNA"/>
</dbReference>
<name>A0A9X5C5V8_9FIRM</name>
<evidence type="ECO:0000313" key="2">
    <source>
        <dbReference type="Proteomes" id="UP000474104"/>
    </source>
</evidence>
<dbReference type="OrthoDB" id="9798761at2"/>
<organism evidence="1 2">
    <name type="scientific">Schaedlerella arabinosiphila</name>
    <dbReference type="NCBI Taxonomy" id="2044587"/>
    <lineage>
        <taxon>Bacteria</taxon>
        <taxon>Bacillati</taxon>
        <taxon>Bacillota</taxon>
        <taxon>Clostridia</taxon>
        <taxon>Lachnospirales</taxon>
        <taxon>Lachnospiraceae</taxon>
        <taxon>Schaedlerella</taxon>
    </lineage>
</organism>